<dbReference type="PANTHER" id="PTHR30634">
    <property type="entry name" value="OUTER MEMBRANE LOLAB LIPOPROTEIN INSERTION APPARATUS"/>
    <property type="match status" value="1"/>
</dbReference>
<dbReference type="OrthoDB" id="9768066at2"/>
<dbReference type="InterPro" id="IPR043737">
    <property type="entry name" value="DUF5682"/>
</dbReference>
<proteinExistence type="predicted"/>
<sequence>MSVHLFGIRHHGPGCARSLVDALQALQPDCILVEGPPEADALLAHVGEPGLVPPCALLVYAPAAPQRAVFYPFAEYSPEWQAIRYANEHAVPVRWCDLPQGYRLAGAQGAEDGDAPADVADVLAEIAADIPADVQADVAADVPADVRTDEQAAPSTLRSDPLAWLAEAAGFSDTETWWDHLVEQRSDGLDLFAAIAEMMTVVREQIGGRENVQEDLLELRREAYMRNSIRAAEKQGWQRIAVVCGAWHVPVLARMPAAKRDNDLLKALPKEKLAATWAPWSYGRLTFASGYGAGVVAPGWYQHVWERREQASLHWLTDVATLLRRHDLDASPAHIIEASRLADTLAALRERPRAGLDELMEAVRAVFCHDSELPLQLIRRELLVKDRLGEVPASVPTLPLVQDVQARQKRLRMPVRADTVDLDLDLRQAPHLEKSVLLHRLAMLGIAWGSRQVVRGKSGTFHELWRLAWQPEFAIGLIEASLWGATLEDAATARAVSRGAAVADLAALTGLMEEVLLADLRAAVAPLMARIQDASALTTDLGFLLAALPPLVNVLRYGSVRGTDTAALSNVVDGLVARACVALPFGVRGLADEAAAQLLARLIAGDGAIRLLQNDEHGAAWFAALASAVRSEATHPLLAGRAVRILTEQGHWPMGEASRHLVLLCSRAVAPLAAAQWLEGFLQGSGPLLVHNDELWHAIDGWVLSLPAETFIELLPLLRRTFGSFQAPERRQLAERASAGAAGAAGAAIASARGGMHAVDPVRARRVLPVLATIFGGAAAREAVHDQ</sequence>
<dbReference type="AlphaFoldDB" id="A0A6I3X611"/>
<protein>
    <submittedName>
        <fullName evidence="1">Uncharacterized protein</fullName>
    </submittedName>
</protein>
<dbReference type="Proteomes" id="UP000431684">
    <property type="component" value="Unassembled WGS sequence"/>
</dbReference>
<organism evidence="1 2">
    <name type="scientific">Pseudoduganella dura</name>
    <dbReference type="NCBI Taxonomy" id="321982"/>
    <lineage>
        <taxon>Bacteria</taxon>
        <taxon>Pseudomonadati</taxon>
        <taxon>Pseudomonadota</taxon>
        <taxon>Betaproteobacteria</taxon>
        <taxon>Burkholderiales</taxon>
        <taxon>Oxalobacteraceae</taxon>
        <taxon>Telluria group</taxon>
        <taxon>Pseudoduganella</taxon>
    </lineage>
</organism>
<dbReference type="InterPro" id="IPR050458">
    <property type="entry name" value="LolB"/>
</dbReference>
<evidence type="ECO:0000313" key="1">
    <source>
        <dbReference type="EMBL" id="MUI12319.1"/>
    </source>
</evidence>
<dbReference type="Pfam" id="PF18934">
    <property type="entry name" value="DUF5682"/>
    <property type="match status" value="1"/>
</dbReference>
<name>A0A6I3X611_9BURK</name>
<comment type="caution">
    <text evidence="1">The sequence shown here is derived from an EMBL/GenBank/DDBJ whole genome shotgun (WGS) entry which is preliminary data.</text>
</comment>
<gene>
    <name evidence="1" type="ORF">GJV26_07505</name>
</gene>
<accession>A0A6I3X611</accession>
<evidence type="ECO:0000313" key="2">
    <source>
        <dbReference type="Proteomes" id="UP000431684"/>
    </source>
</evidence>
<keyword evidence="2" id="KW-1185">Reference proteome</keyword>
<dbReference type="PANTHER" id="PTHR30634:SF14">
    <property type="match status" value="1"/>
</dbReference>
<dbReference type="EMBL" id="WNWM01000002">
    <property type="protein sequence ID" value="MUI12319.1"/>
    <property type="molecule type" value="Genomic_DNA"/>
</dbReference>
<dbReference type="RefSeq" id="WP_155708287.1">
    <property type="nucleotide sequence ID" value="NZ_BMWU01000087.1"/>
</dbReference>
<reference evidence="1 2" key="1">
    <citation type="submission" date="2019-11" db="EMBL/GenBank/DDBJ databases">
        <title>Draft Genome Sequences of Six Type Strains of the Genus Massilia.</title>
        <authorList>
            <person name="Miess H."/>
            <person name="Frediansyah A."/>
            <person name="Goeker M."/>
            <person name="Gross H."/>
        </authorList>
    </citation>
    <scope>NUCLEOTIDE SEQUENCE [LARGE SCALE GENOMIC DNA]</scope>
    <source>
        <strain evidence="1 2">DSM 17513</strain>
    </source>
</reference>